<feature type="non-terminal residue" evidence="2">
    <location>
        <position position="70"/>
    </location>
</feature>
<evidence type="ECO:0000313" key="2">
    <source>
        <dbReference type="EMBL" id="KAF5890459.1"/>
    </source>
</evidence>
<comment type="caution">
    <text evidence="2">The sequence shown here is derived from an EMBL/GenBank/DDBJ whole genome shotgun (WGS) entry which is preliminary data.</text>
</comment>
<reference evidence="2" key="1">
    <citation type="submission" date="2020-07" db="EMBL/GenBank/DDBJ databases">
        <title>Clarias magur genome sequencing, assembly and annotation.</title>
        <authorList>
            <person name="Kushwaha B."/>
            <person name="Kumar R."/>
            <person name="Das P."/>
            <person name="Joshi C.G."/>
            <person name="Kumar D."/>
            <person name="Nagpure N.S."/>
            <person name="Pandey M."/>
            <person name="Agarwal S."/>
            <person name="Srivastava S."/>
            <person name="Singh M."/>
            <person name="Sahoo L."/>
            <person name="Jayasankar P."/>
            <person name="Meher P.K."/>
            <person name="Koringa P.G."/>
            <person name="Iquebal M.A."/>
            <person name="Das S.P."/>
            <person name="Bit A."/>
            <person name="Patnaik S."/>
            <person name="Patel N."/>
            <person name="Shah T.M."/>
            <person name="Hinsu A."/>
            <person name="Jena J.K."/>
        </authorList>
    </citation>
    <scope>NUCLEOTIDE SEQUENCE</scope>
    <source>
        <strain evidence="2">CIFAMagur01</strain>
        <tissue evidence="2">Testis</tissue>
    </source>
</reference>
<name>A0A8J4WRN6_CLAMG</name>
<feature type="non-terminal residue" evidence="2">
    <location>
        <position position="1"/>
    </location>
</feature>
<dbReference type="Proteomes" id="UP000727407">
    <property type="component" value="Unassembled WGS sequence"/>
</dbReference>
<keyword evidence="3" id="KW-1185">Reference proteome</keyword>
<accession>A0A8J4WRN6</accession>
<proteinExistence type="predicted"/>
<protein>
    <submittedName>
        <fullName evidence="2">Beta-1,4 N-acetylgalactosaminyltransferase 2-like protein</fullName>
    </submittedName>
</protein>
<dbReference type="EMBL" id="QNUK01000684">
    <property type="protein sequence ID" value="KAF5890459.1"/>
    <property type="molecule type" value="Genomic_DNA"/>
</dbReference>
<sequence>SALCPRHLDETCPTPDLFNTRLTLDVQITPTERNLPPLIPSPVPRYSQHDTSEGRQRYPEFSQIRENILQ</sequence>
<dbReference type="AlphaFoldDB" id="A0A8J4WRN6"/>
<feature type="region of interest" description="Disordered" evidence="1">
    <location>
        <begin position="32"/>
        <end position="70"/>
    </location>
</feature>
<feature type="compositionally biased region" description="Basic and acidic residues" evidence="1">
    <location>
        <begin position="47"/>
        <end position="58"/>
    </location>
</feature>
<evidence type="ECO:0000256" key="1">
    <source>
        <dbReference type="SAM" id="MobiDB-lite"/>
    </source>
</evidence>
<gene>
    <name evidence="2" type="ORF">DAT39_019836</name>
</gene>
<evidence type="ECO:0000313" key="3">
    <source>
        <dbReference type="Proteomes" id="UP000727407"/>
    </source>
</evidence>
<organism evidence="2 3">
    <name type="scientific">Clarias magur</name>
    <name type="common">Asian catfish</name>
    <name type="synonym">Macropteronotus magur</name>
    <dbReference type="NCBI Taxonomy" id="1594786"/>
    <lineage>
        <taxon>Eukaryota</taxon>
        <taxon>Metazoa</taxon>
        <taxon>Chordata</taxon>
        <taxon>Craniata</taxon>
        <taxon>Vertebrata</taxon>
        <taxon>Euteleostomi</taxon>
        <taxon>Actinopterygii</taxon>
        <taxon>Neopterygii</taxon>
        <taxon>Teleostei</taxon>
        <taxon>Ostariophysi</taxon>
        <taxon>Siluriformes</taxon>
        <taxon>Clariidae</taxon>
        <taxon>Clarias</taxon>
    </lineage>
</organism>